<dbReference type="AlphaFoldDB" id="M9MBH0"/>
<name>M9MBH0_PSEA3</name>
<dbReference type="Proteomes" id="UP000011976">
    <property type="component" value="Unassembled WGS sequence"/>
</dbReference>
<accession>M9MBH0</accession>
<evidence type="ECO:0000313" key="2">
    <source>
        <dbReference type="Proteomes" id="UP000011976"/>
    </source>
</evidence>
<proteinExistence type="predicted"/>
<evidence type="ECO:0000313" key="1">
    <source>
        <dbReference type="EMBL" id="GAC72493.1"/>
    </source>
</evidence>
<feature type="non-terminal residue" evidence="1">
    <location>
        <position position="1"/>
    </location>
</feature>
<dbReference type="EMBL" id="DF196773">
    <property type="protein sequence ID" value="GAC72493.1"/>
    <property type="molecule type" value="Genomic_DNA"/>
</dbReference>
<gene>
    <name evidence="1" type="ORF">PANT_7c00132</name>
</gene>
<protein>
    <submittedName>
        <fullName evidence="1">Splicing factor RNPS1</fullName>
    </submittedName>
</protein>
<reference evidence="2" key="1">
    <citation type="journal article" date="2013" name="Genome Announc.">
        <title>Genome sequence of the basidiomycetous yeast Pseudozyma antarctica T-34, a producer of the glycolipid biosurfactants mannosylerythritol lipids.</title>
        <authorList>
            <person name="Morita T."/>
            <person name="Koike H."/>
            <person name="Koyama Y."/>
            <person name="Hagiwara H."/>
            <person name="Ito E."/>
            <person name="Fukuoka T."/>
            <person name="Imura T."/>
            <person name="Machida M."/>
            <person name="Kitamoto D."/>
        </authorList>
    </citation>
    <scope>NUCLEOTIDE SEQUENCE [LARGE SCALE GENOMIC DNA]</scope>
    <source>
        <strain evidence="2">T-34</strain>
    </source>
</reference>
<sequence length="48" mass="5483">ILLLAGAKDCPRFLKRTSTFHIRSSHQKDYTLSFTHAHTIHALCSFVL</sequence>
<organism evidence="1 2">
    <name type="scientific">Pseudozyma antarctica (strain T-34)</name>
    <name type="common">Yeast</name>
    <name type="synonym">Candida antarctica</name>
    <dbReference type="NCBI Taxonomy" id="1151754"/>
    <lineage>
        <taxon>Eukaryota</taxon>
        <taxon>Fungi</taxon>
        <taxon>Dikarya</taxon>
        <taxon>Basidiomycota</taxon>
        <taxon>Ustilaginomycotina</taxon>
        <taxon>Ustilaginomycetes</taxon>
        <taxon>Ustilaginales</taxon>
        <taxon>Ustilaginaceae</taxon>
        <taxon>Moesziomyces</taxon>
    </lineage>
</organism>